<dbReference type="Gene3D" id="2.60.40.10">
    <property type="entry name" value="Immunoglobulins"/>
    <property type="match status" value="1"/>
</dbReference>
<dbReference type="GO" id="GO:0016020">
    <property type="term" value="C:membrane"/>
    <property type="evidence" value="ECO:0007669"/>
    <property type="project" value="UniProtKB-SubCell"/>
</dbReference>
<dbReference type="AlphaFoldDB" id="A0A8J4U9E6"/>
<evidence type="ECO:0000259" key="7">
    <source>
        <dbReference type="PROSITE" id="PS50835"/>
    </source>
</evidence>
<keyword evidence="4 6" id="KW-0472">Membrane</keyword>
<organism evidence="8 9">
    <name type="scientific">Clarias magur</name>
    <name type="common">Asian catfish</name>
    <name type="synonym">Macropteronotus magur</name>
    <dbReference type="NCBI Taxonomy" id="1594786"/>
    <lineage>
        <taxon>Eukaryota</taxon>
        <taxon>Metazoa</taxon>
        <taxon>Chordata</taxon>
        <taxon>Craniata</taxon>
        <taxon>Vertebrata</taxon>
        <taxon>Euteleostomi</taxon>
        <taxon>Actinopterygii</taxon>
        <taxon>Neopterygii</taxon>
        <taxon>Teleostei</taxon>
        <taxon>Ostariophysi</taxon>
        <taxon>Siluriformes</taxon>
        <taxon>Clariidae</taxon>
        <taxon>Clarias</taxon>
    </lineage>
</organism>
<dbReference type="InterPro" id="IPR036179">
    <property type="entry name" value="Ig-like_dom_sf"/>
</dbReference>
<comment type="caution">
    <text evidence="8">The sequence shown here is derived from an EMBL/GenBank/DDBJ whole genome shotgun (WGS) entry which is preliminary data.</text>
</comment>
<protein>
    <submittedName>
        <fullName evidence="8">Butyrophilin subfamily 1 member A1-like</fullName>
    </submittedName>
</protein>
<gene>
    <name evidence="8" type="ORF">DAT39_007453</name>
</gene>
<dbReference type="Proteomes" id="UP000727407">
    <property type="component" value="Unassembled WGS sequence"/>
</dbReference>
<accession>A0A8J4U9E6</accession>
<name>A0A8J4U9E6_CLAMG</name>
<evidence type="ECO:0000256" key="3">
    <source>
        <dbReference type="ARBA" id="ARBA00022989"/>
    </source>
</evidence>
<evidence type="ECO:0000256" key="4">
    <source>
        <dbReference type="ARBA" id="ARBA00023136"/>
    </source>
</evidence>
<dbReference type="SUPFAM" id="SSF48726">
    <property type="entry name" value="Immunoglobulin"/>
    <property type="match status" value="1"/>
</dbReference>
<dbReference type="InterPro" id="IPR013783">
    <property type="entry name" value="Ig-like_fold"/>
</dbReference>
<dbReference type="Pfam" id="PF22705">
    <property type="entry name" value="C2-set_3"/>
    <property type="match status" value="1"/>
</dbReference>
<keyword evidence="3 6" id="KW-1133">Transmembrane helix</keyword>
<reference evidence="8" key="1">
    <citation type="submission" date="2020-07" db="EMBL/GenBank/DDBJ databases">
        <title>Clarias magur genome sequencing, assembly and annotation.</title>
        <authorList>
            <person name="Kushwaha B."/>
            <person name="Kumar R."/>
            <person name="Das P."/>
            <person name="Joshi C.G."/>
            <person name="Kumar D."/>
            <person name="Nagpure N.S."/>
            <person name="Pandey M."/>
            <person name="Agarwal S."/>
            <person name="Srivastava S."/>
            <person name="Singh M."/>
            <person name="Sahoo L."/>
            <person name="Jayasankar P."/>
            <person name="Meher P.K."/>
            <person name="Koringa P.G."/>
            <person name="Iquebal M.A."/>
            <person name="Das S.P."/>
            <person name="Bit A."/>
            <person name="Patnaik S."/>
            <person name="Patel N."/>
            <person name="Shah T.M."/>
            <person name="Hinsu A."/>
            <person name="Jena J.K."/>
        </authorList>
    </citation>
    <scope>NUCLEOTIDE SEQUENCE</scope>
    <source>
        <strain evidence="8">CIFAMagur01</strain>
        <tissue evidence="8">Testis</tissue>
    </source>
</reference>
<proteinExistence type="predicted"/>
<feature type="transmembrane region" description="Helical" evidence="6">
    <location>
        <begin position="93"/>
        <end position="116"/>
    </location>
</feature>
<dbReference type="FunFam" id="2.60.40.10:FF:000088">
    <property type="entry name" value="Butyrophilin subfamily 1 member A1"/>
    <property type="match status" value="1"/>
</dbReference>
<evidence type="ECO:0000313" key="8">
    <source>
        <dbReference type="EMBL" id="KAF5902828.1"/>
    </source>
</evidence>
<keyword evidence="2 6" id="KW-0812">Transmembrane</keyword>
<sequence>MESYDNSGGINLVCESRGWNPEPEVLWLDREGDTLPAEETQTHRDTEGFSVKRRITVHDYSNSNKFYCRFLQNRHMMEAEVIINRNVFNAWKWAVGVSVSACITAVGLIVTAAVFYKKVLPKPTFEKEAPVSALTLISSLVTASVYLLLTIILPVKCYRAP</sequence>
<evidence type="ECO:0000313" key="9">
    <source>
        <dbReference type="Proteomes" id="UP000727407"/>
    </source>
</evidence>
<evidence type="ECO:0000256" key="1">
    <source>
        <dbReference type="ARBA" id="ARBA00004370"/>
    </source>
</evidence>
<dbReference type="PROSITE" id="PS50835">
    <property type="entry name" value="IG_LIKE"/>
    <property type="match status" value="1"/>
</dbReference>
<keyword evidence="5" id="KW-0393">Immunoglobulin domain</keyword>
<evidence type="ECO:0000256" key="5">
    <source>
        <dbReference type="ARBA" id="ARBA00023319"/>
    </source>
</evidence>
<evidence type="ECO:0000256" key="2">
    <source>
        <dbReference type="ARBA" id="ARBA00022692"/>
    </source>
</evidence>
<feature type="transmembrane region" description="Helical" evidence="6">
    <location>
        <begin position="136"/>
        <end position="155"/>
    </location>
</feature>
<dbReference type="OrthoDB" id="10055806at2759"/>
<dbReference type="EMBL" id="QNUK01000084">
    <property type="protein sequence ID" value="KAF5902828.1"/>
    <property type="molecule type" value="Genomic_DNA"/>
</dbReference>
<keyword evidence="9" id="KW-1185">Reference proteome</keyword>
<evidence type="ECO:0000256" key="6">
    <source>
        <dbReference type="SAM" id="Phobius"/>
    </source>
</evidence>
<comment type="subcellular location">
    <subcellularLocation>
        <location evidence="1">Membrane</location>
    </subcellularLocation>
</comment>
<feature type="non-terminal residue" evidence="8">
    <location>
        <position position="161"/>
    </location>
</feature>
<feature type="domain" description="Ig-like" evidence="7">
    <location>
        <begin position="1"/>
        <end position="84"/>
    </location>
</feature>
<dbReference type="InterPro" id="IPR053896">
    <property type="entry name" value="BTN3A2-like_Ig-C"/>
</dbReference>
<dbReference type="InterPro" id="IPR007110">
    <property type="entry name" value="Ig-like_dom"/>
</dbReference>